<gene>
    <name evidence="7" type="ORF">FDP41_003973</name>
</gene>
<evidence type="ECO:0000259" key="6">
    <source>
        <dbReference type="Pfam" id="PF25342"/>
    </source>
</evidence>
<evidence type="ECO:0000256" key="1">
    <source>
        <dbReference type="ARBA" id="ARBA00006721"/>
    </source>
</evidence>
<dbReference type="PANTHER" id="PTHR10730">
    <property type="entry name" value="PROCOLLAGEN-LYSINE,2-OXOGLUTARATE 5-DIOXYGENASE/GLYCOSYLTRANSFERASE 25 FAMILY MEMBER"/>
    <property type="match status" value="1"/>
</dbReference>
<evidence type="ECO:0000256" key="2">
    <source>
        <dbReference type="ARBA" id="ARBA00022676"/>
    </source>
</evidence>
<evidence type="ECO:0000256" key="3">
    <source>
        <dbReference type="ARBA" id="ARBA00022679"/>
    </source>
</evidence>
<dbReference type="OrthoDB" id="69177at2759"/>
<dbReference type="PANTHER" id="PTHR10730:SF53">
    <property type="entry name" value="GLYCOSYLTRANSFERASE 25 FAMILY MEMBER"/>
    <property type="match status" value="1"/>
</dbReference>
<comment type="caution">
    <text evidence="7">The sequence shown here is derived from an EMBL/GenBank/DDBJ whole genome shotgun (WGS) entry which is preliminary data.</text>
</comment>
<dbReference type="Proteomes" id="UP000444721">
    <property type="component" value="Unassembled WGS sequence"/>
</dbReference>
<feature type="compositionally biased region" description="Low complexity" evidence="4">
    <location>
        <begin position="68"/>
        <end position="82"/>
    </location>
</feature>
<dbReference type="InterPro" id="IPR057589">
    <property type="entry name" value="GT_PLOD"/>
</dbReference>
<accession>A0A6A5BU81</accession>
<dbReference type="VEuPathDB" id="AmoebaDB:NfTy_062930"/>
<feature type="domain" description="PLOD1-3-like GT" evidence="6">
    <location>
        <begin position="107"/>
        <end position="356"/>
    </location>
</feature>
<keyword evidence="8" id="KW-1185">Reference proteome</keyword>
<proteinExistence type="inferred from homology"/>
<organism evidence="7 8">
    <name type="scientific">Naegleria fowleri</name>
    <name type="common">Brain eating amoeba</name>
    <dbReference type="NCBI Taxonomy" id="5763"/>
    <lineage>
        <taxon>Eukaryota</taxon>
        <taxon>Discoba</taxon>
        <taxon>Heterolobosea</taxon>
        <taxon>Tetramitia</taxon>
        <taxon>Eutetramitia</taxon>
        <taxon>Vahlkampfiidae</taxon>
        <taxon>Naegleria</taxon>
    </lineage>
</organism>
<dbReference type="AlphaFoldDB" id="A0A6A5BU81"/>
<protein>
    <recommendedName>
        <fullName evidence="6">PLOD1-3-like GT domain-containing protein</fullName>
    </recommendedName>
</protein>
<evidence type="ECO:0000313" key="7">
    <source>
        <dbReference type="EMBL" id="KAF0977320.1"/>
    </source>
</evidence>
<comment type="similarity">
    <text evidence="1">Belongs to the glycosyltransferase 25 family.</text>
</comment>
<sequence>MSSLALRVKQSPSWKWWYLLMVLGLFLMFVSFVVILFVKIKFIKSSIRNPSLDEKHHIDQPSARAHPPESSSLLRSMESSPRASNVLIPSNSKSNTRMVPMNVLGEEFYAITIATKINENACKLIYSALRNGINFNILGFGMEQFTLSQKIDIISKAVKKVKNPNAILMFLDAYDVVVLQHAEAIVSKFVNNFSNYSVVFNAEMNCHPFGVVESAKQRWGGDIFCQKEFPPSPTRFKFLNSGGFIGRQSALMDLYKKILALPQDIKEDLFDDQGMTAYVWLTQARDYLTLDYRGDLFLSLLEVQTNEILIRENNNPPSREEDAAATHADFWLEFQAHNNYPAVLHGNGWGKWILLYIPFPWNWKNLQFTKATDFVYVNGEKKDYNSVCQNLIEE</sequence>
<keyword evidence="3" id="KW-0808">Transferase</keyword>
<keyword evidence="5" id="KW-0812">Transmembrane</keyword>
<dbReference type="EMBL" id="VFQX01000035">
    <property type="protein sequence ID" value="KAF0977320.1"/>
    <property type="molecule type" value="Genomic_DNA"/>
</dbReference>
<reference evidence="7 8" key="1">
    <citation type="journal article" date="2019" name="Sci. Rep.">
        <title>Nanopore sequencing improves the draft genome of the human pathogenic amoeba Naegleria fowleri.</title>
        <authorList>
            <person name="Liechti N."/>
            <person name="Schurch N."/>
            <person name="Bruggmann R."/>
            <person name="Wittwer M."/>
        </authorList>
    </citation>
    <scope>NUCLEOTIDE SEQUENCE [LARGE SCALE GENOMIC DNA]</scope>
    <source>
        <strain evidence="7 8">ATCC 30894</strain>
    </source>
</reference>
<keyword evidence="2" id="KW-0328">Glycosyltransferase</keyword>
<dbReference type="VEuPathDB" id="AmoebaDB:NF0046710"/>
<dbReference type="GO" id="GO:0016740">
    <property type="term" value="F:transferase activity"/>
    <property type="evidence" value="ECO:0007669"/>
    <property type="project" value="UniProtKB-KW"/>
</dbReference>
<dbReference type="GeneID" id="68111191"/>
<keyword evidence="5" id="KW-1133">Transmembrane helix</keyword>
<feature type="region of interest" description="Disordered" evidence="4">
    <location>
        <begin position="54"/>
        <end position="91"/>
    </location>
</feature>
<feature type="transmembrane region" description="Helical" evidence="5">
    <location>
        <begin position="16"/>
        <end position="38"/>
    </location>
</feature>
<name>A0A6A5BU81_NAEFO</name>
<evidence type="ECO:0000256" key="4">
    <source>
        <dbReference type="SAM" id="MobiDB-lite"/>
    </source>
</evidence>
<dbReference type="CDD" id="cd22997">
    <property type="entry name" value="GT_LH"/>
    <property type="match status" value="1"/>
</dbReference>
<keyword evidence="5" id="KW-0472">Membrane</keyword>
<evidence type="ECO:0000313" key="8">
    <source>
        <dbReference type="Proteomes" id="UP000444721"/>
    </source>
</evidence>
<dbReference type="InterPro" id="IPR050757">
    <property type="entry name" value="Collagen_mod_GT25"/>
</dbReference>
<evidence type="ECO:0000256" key="5">
    <source>
        <dbReference type="SAM" id="Phobius"/>
    </source>
</evidence>
<dbReference type="RefSeq" id="XP_044562033.1">
    <property type="nucleotide sequence ID" value="XM_044707336.1"/>
</dbReference>
<dbReference type="Pfam" id="PF25342">
    <property type="entry name" value="GT_PLOD"/>
    <property type="match status" value="1"/>
</dbReference>
<dbReference type="VEuPathDB" id="AmoebaDB:FDP41_003973"/>